<feature type="region of interest" description="Disordered" evidence="1">
    <location>
        <begin position="50"/>
        <end position="148"/>
    </location>
</feature>
<name>A0A1J1IV76_9DIPT</name>
<feature type="compositionally biased region" description="Low complexity" evidence="1">
    <location>
        <begin position="203"/>
        <end position="218"/>
    </location>
</feature>
<feature type="non-terminal residue" evidence="2">
    <location>
        <position position="281"/>
    </location>
</feature>
<dbReference type="Proteomes" id="UP000183832">
    <property type="component" value="Unassembled WGS sequence"/>
</dbReference>
<feature type="compositionally biased region" description="Polar residues" evidence="1">
    <location>
        <begin position="84"/>
        <end position="98"/>
    </location>
</feature>
<keyword evidence="3" id="KW-1185">Reference proteome</keyword>
<organism evidence="2 3">
    <name type="scientific">Clunio marinus</name>
    <dbReference type="NCBI Taxonomy" id="568069"/>
    <lineage>
        <taxon>Eukaryota</taxon>
        <taxon>Metazoa</taxon>
        <taxon>Ecdysozoa</taxon>
        <taxon>Arthropoda</taxon>
        <taxon>Hexapoda</taxon>
        <taxon>Insecta</taxon>
        <taxon>Pterygota</taxon>
        <taxon>Neoptera</taxon>
        <taxon>Endopterygota</taxon>
        <taxon>Diptera</taxon>
        <taxon>Nematocera</taxon>
        <taxon>Chironomoidea</taxon>
        <taxon>Chironomidae</taxon>
        <taxon>Clunio</taxon>
    </lineage>
</organism>
<dbReference type="EMBL" id="CVRI01000061">
    <property type="protein sequence ID" value="CRL04008.1"/>
    <property type="molecule type" value="Genomic_DNA"/>
</dbReference>
<dbReference type="AlphaFoldDB" id="A0A1J1IV76"/>
<feature type="compositionally biased region" description="Low complexity" evidence="1">
    <location>
        <begin position="68"/>
        <end position="83"/>
    </location>
</feature>
<sequence>MRIKLHFKETNQENIKKPKKKQIKKLFQLLIMENFNNFFQQQIWNSNKNLHQHAHQQLRSEISSTEKGGMSSGPSPSSILSPSKLVQSQPPHSTNLSIDNRLYLDGLRQQQQARHQQSSFSNGTLTISPALGGGSSRDNNNNGLNNQTVSFSSQKMLNRLDIDAIRNISGHRNVGSCSGASSLAHHQHGTILFNTLNGGALGAGSSSSSSSLMNQGSSTECFNGPDLVDSTTPPPTAISMPPASSASSSSSTVSTNIGLNRNSNGSQDANPEKIKTPNSIR</sequence>
<protein>
    <submittedName>
        <fullName evidence="2">CLUMA_CG017126, isoform A</fullName>
    </submittedName>
</protein>
<evidence type="ECO:0000313" key="3">
    <source>
        <dbReference type="Proteomes" id="UP000183832"/>
    </source>
</evidence>
<feature type="compositionally biased region" description="Polar residues" evidence="1">
    <location>
        <begin position="256"/>
        <end position="269"/>
    </location>
</feature>
<accession>A0A1J1IV76</accession>
<feature type="compositionally biased region" description="Low complexity" evidence="1">
    <location>
        <begin position="108"/>
        <end position="117"/>
    </location>
</feature>
<reference evidence="2 3" key="1">
    <citation type="submission" date="2015-04" db="EMBL/GenBank/DDBJ databases">
        <authorList>
            <person name="Syromyatnikov M.Y."/>
            <person name="Popov V.N."/>
        </authorList>
    </citation>
    <scope>NUCLEOTIDE SEQUENCE [LARGE SCALE GENOMIC DNA]</scope>
</reference>
<evidence type="ECO:0000256" key="1">
    <source>
        <dbReference type="SAM" id="MobiDB-lite"/>
    </source>
</evidence>
<gene>
    <name evidence="2" type="ORF">CLUMA_CG017126</name>
</gene>
<evidence type="ECO:0000313" key="2">
    <source>
        <dbReference type="EMBL" id="CRL04008.1"/>
    </source>
</evidence>
<feature type="compositionally biased region" description="Polar residues" evidence="1">
    <location>
        <begin position="118"/>
        <end position="127"/>
    </location>
</feature>
<feature type="compositionally biased region" description="Low complexity" evidence="1">
    <location>
        <begin position="136"/>
        <end position="146"/>
    </location>
</feature>
<feature type="compositionally biased region" description="Low complexity" evidence="1">
    <location>
        <begin position="237"/>
        <end position="255"/>
    </location>
</feature>
<feature type="compositionally biased region" description="Polar residues" evidence="1">
    <location>
        <begin position="57"/>
        <end position="66"/>
    </location>
</feature>
<proteinExistence type="predicted"/>
<feature type="region of interest" description="Disordered" evidence="1">
    <location>
        <begin position="203"/>
        <end position="281"/>
    </location>
</feature>